<dbReference type="AlphaFoldDB" id="A0A2T4DUG0"/>
<feature type="compositionally biased region" description="Basic and acidic residues" evidence="1">
    <location>
        <begin position="79"/>
        <end position="90"/>
    </location>
</feature>
<name>A0A2T4DUG0_9BACT</name>
<dbReference type="EMBL" id="PYVU01000014">
    <property type="protein sequence ID" value="PTB97406.1"/>
    <property type="molecule type" value="Genomic_DNA"/>
</dbReference>
<organism evidence="3 4">
    <name type="scientific">Marivirga lumbricoides</name>
    <dbReference type="NCBI Taxonomy" id="1046115"/>
    <lineage>
        <taxon>Bacteria</taxon>
        <taxon>Pseudomonadati</taxon>
        <taxon>Bacteroidota</taxon>
        <taxon>Cytophagia</taxon>
        <taxon>Cytophagales</taxon>
        <taxon>Marivirgaceae</taxon>
        <taxon>Marivirga</taxon>
    </lineage>
</organism>
<evidence type="ECO:0000256" key="2">
    <source>
        <dbReference type="SAM" id="Phobius"/>
    </source>
</evidence>
<dbReference type="Proteomes" id="UP000240608">
    <property type="component" value="Unassembled WGS sequence"/>
</dbReference>
<comment type="caution">
    <text evidence="3">The sequence shown here is derived from an EMBL/GenBank/DDBJ whole genome shotgun (WGS) entry which is preliminary data.</text>
</comment>
<keyword evidence="2" id="KW-1133">Transmembrane helix</keyword>
<feature type="compositionally biased region" description="Basic and acidic residues" evidence="1">
    <location>
        <begin position="47"/>
        <end position="57"/>
    </location>
</feature>
<evidence type="ECO:0000256" key="1">
    <source>
        <dbReference type="SAM" id="MobiDB-lite"/>
    </source>
</evidence>
<proteinExistence type="predicted"/>
<evidence type="ECO:0000313" key="3">
    <source>
        <dbReference type="EMBL" id="PTB97406.1"/>
    </source>
</evidence>
<protein>
    <submittedName>
        <fullName evidence="3">Uncharacterized protein</fullName>
    </submittedName>
</protein>
<reference evidence="3 4" key="1">
    <citation type="submission" date="2018-03" db="EMBL/GenBank/DDBJ databases">
        <title>Cross-interface Injection: A General Nanoliter Liquid Handling Method Applied to Single Cells Genome Amplification Automated Nanoliter Liquid Handling Applied to Single Cell Multiple Displacement Amplification.</title>
        <authorList>
            <person name="Yun J."/>
            <person name="Xu P."/>
            <person name="Xu J."/>
            <person name="Dai X."/>
            <person name="Wang Y."/>
            <person name="Zheng X."/>
            <person name="Cao C."/>
            <person name="Yi Q."/>
            <person name="Zhu Y."/>
            <person name="Wang L."/>
            <person name="Dong Z."/>
            <person name="Huang Y."/>
            <person name="Huang L."/>
            <person name="Du W."/>
        </authorList>
    </citation>
    <scope>NUCLEOTIDE SEQUENCE [LARGE SCALE GENOMIC DNA]</scope>
    <source>
        <strain evidence="3 4">Z-D1-2</strain>
    </source>
</reference>
<gene>
    <name evidence="3" type="ORF">C9994_02855</name>
</gene>
<feature type="transmembrane region" description="Helical" evidence="2">
    <location>
        <begin position="6"/>
        <end position="23"/>
    </location>
</feature>
<feature type="region of interest" description="Disordered" evidence="1">
    <location>
        <begin position="28"/>
        <end position="91"/>
    </location>
</feature>
<keyword evidence="2" id="KW-0812">Transmembrane</keyword>
<accession>A0A2T4DUG0</accession>
<keyword evidence="2" id="KW-0472">Membrane</keyword>
<sequence length="170" mass="19879">MEDYKFLIYIVLAIVYYIFKGIGNKKKPVTRRKSETNSDPQSTGRPKSFEEILRELSGESPQNQRELEFEPAKPLADQVEERVLDQKVDGDDYENADDTLKELYKKGERLKTIDELVDLKEVEKQETSRFESFSIEEDDNEFAKEIREGLSDPESARKAIIYAEILNRKY</sequence>
<evidence type="ECO:0000313" key="4">
    <source>
        <dbReference type="Proteomes" id="UP000240608"/>
    </source>
</evidence>